<evidence type="ECO:0000313" key="3">
    <source>
        <dbReference type="Proteomes" id="UP001595420"/>
    </source>
</evidence>
<proteinExistence type="predicted"/>
<sequence length="59" mass="6304">MDSEHRSAERDAVSGKEREAVTLDEGGEHRTTTSAVANVAANPTALNVLPLTLRAARFL</sequence>
<feature type="region of interest" description="Disordered" evidence="1">
    <location>
        <begin position="1"/>
        <end position="31"/>
    </location>
</feature>
<organism evidence="2 3">
    <name type="scientific">Falsiroseomonas tokyonensis</name>
    <dbReference type="NCBI Taxonomy" id="430521"/>
    <lineage>
        <taxon>Bacteria</taxon>
        <taxon>Pseudomonadati</taxon>
        <taxon>Pseudomonadota</taxon>
        <taxon>Alphaproteobacteria</taxon>
        <taxon>Acetobacterales</taxon>
        <taxon>Roseomonadaceae</taxon>
        <taxon>Falsiroseomonas</taxon>
    </lineage>
</organism>
<dbReference type="RefSeq" id="WP_216840442.1">
    <property type="nucleotide sequence ID" value="NZ_JAFNJS010000022.1"/>
</dbReference>
<comment type="caution">
    <text evidence="2">The sequence shown here is derived from an EMBL/GenBank/DDBJ whole genome shotgun (WGS) entry which is preliminary data.</text>
</comment>
<evidence type="ECO:0000256" key="1">
    <source>
        <dbReference type="SAM" id="MobiDB-lite"/>
    </source>
</evidence>
<gene>
    <name evidence="2" type="ORF">ACFOD3_29195</name>
</gene>
<keyword evidence="3" id="KW-1185">Reference proteome</keyword>
<name>A0ABV7C4N7_9PROT</name>
<dbReference type="Proteomes" id="UP001595420">
    <property type="component" value="Unassembled WGS sequence"/>
</dbReference>
<evidence type="ECO:0000313" key="2">
    <source>
        <dbReference type="EMBL" id="MFC3003999.1"/>
    </source>
</evidence>
<reference evidence="3" key="1">
    <citation type="journal article" date="2019" name="Int. J. Syst. Evol. Microbiol.">
        <title>The Global Catalogue of Microorganisms (GCM) 10K type strain sequencing project: providing services to taxonomists for standard genome sequencing and annotation.</title>
        <authorList>
            <consortium name="The Broad Institute Genomics Platform"/>
            <consortium name="The Broad Institute Genome Sequencing Center for Infectious Disease"/>
            <person name="Wu L."/>
            <person name="Ma J."/>
        </authorList>
    </citation>
    <scope>NUCLEOTIDE SEQUENCE [LARGE SCALE GENOMIC DNA]</scope>
    <source>
        <strain evidence="3">CGMCC 1.16855</strain>
    </source>
</reference>
<accession>A0ABV7C4N7</accession>
<dbReference type="EMBL" id="JBHRSB010000022">
    <property type="protein sequence ID" value="MFC3003999.1"/>
    <property type="molecule type" value="Genomic_DNA"/>
</dbReference>
<protein>
    <submittedName>
        <fullName evidence="2">Uncharacterized protein</fullName>
    </submittedName>
</protein>